<dbReference type="AlphaFoldDB" id="Q9R4Y9"/>
<proteinExistence type="evidence at protein level"/>
<keyword id="KW-0903">Direct protein sequencing</keyword>
<reference key="1">
    <citation type="journal article" date="1994" name="J. Bacteriol.">
        <title>Aromatic amine dehydrogenase, a second tryptophan tryptophylquinone enzyme.</title>
        <authorList>
            <person name="Govindaraj S."/>
            <person name="Eisenstein E."/>
            <person name="Jones L.H."/>
            <person name="Sanders-Loehr J."/>
            <person name="Chistoserdov A.Y."/>
            <person name="Davidson V.L."/>
            <person name="Edwards S.L."/>
        </authorList>
    </citation>
    <scope>PROTEIN SEQUENCE</scope>
</reference>
<organism>
    <name type="scientific">Alcaligenes faecalis</name>
    <dbReference type="NCBI Taxonomy" id="511"/>
    <lineage>
        <taxon>Bacteria</taxon>
        <taxon>Pseudomonadati</taxon>
        <taxon>Pseudomonadota</taxon>
        <taxon>Betaproteobacteria</taxon>
        <taxon>Burkholderiales</taxon>
        <taxon>Alcaligenaceae</taxon>
        <taxon>Alcaligenes</taxon>
    </lineage>
</organism>
<protein>
    <submittedName>
        <fullName>Aromatic amine dehydrogenase beta subunit</fullName>
    </submittedName>
</protein>
<accession>Q9R4Y9</accession>
<sequence length="17" mass="1510">AGGGGSSSGADHIILNP</sequence>
<name>Q9R4Y9_ALCFA</name>